<dbReference type="Gene3D" id="1.10.287.130">
    <property type="match status" value="1"/>
</dbReference>
<dbReference type="Proteomes" id="UP001560685">
    <property type="component" value="Unassembled WGS sequence"/>
</dbReference>
<gene>
    <name evidence="12" type="ORF">ABFZ84_13905</name>
</gene>
<evidence type="ECO:0000256" key="1">
    <source>
        <dbReference type="ARBA" id="ARBA00000085"/>
    </source>
</evidence>
<feature type="domain" description="PAS" evidence="10">
    <location>
        <begin position="3"/>
        <end position="48"/>
    </location>
</feature>
<dbReference type="InterPro" id="IPR001610">
    <property type="entry name" value="PAC"/>
</dbReference>
<dbReference type="CDD" id="cd17546">
    <property type="entry name" value="REC_hyHK_CKI1_RcsC-like"/>
    <property type="match status" value="1"/>
</dbReference>
<dbReference type="PROSITE" id="PS50109">
    <property type="entry name" value="HIS_KIN"/>
    <property type="match status" value="1"/>
</dbReference>
<reference evidence="12 13" key="1">
    <citation type="submission" date="2024-05" db="EMBL/GenBank/DDBJ databases">
        <title>Three bacterial strains, DH-69, EH-24, and ECK-19 isolated from coastal sediments.</title>
        <authorList>
            <person name="Ye Y.-Q."/>
            <person name="Du Z.-J."/>
        </authorList>
    </citation>
    <scope>NUCLEOTIDE SEQUENCE [LARGE SCALE GENOMIC DNA]</scope>
    <source>
        <strain evidence="12 13">ECK-19</strain>
    </source>
</reference>
<dbReference type="InterPro" id="IPR005467">
    <property type="entry name" value="His_kinase_dom"/>
</dbReference>
<dbReference type="SMART" id="SM00448">
    <property type="entry name" value="REC"/>
    <property type="match status" value="1"/>
</dbReference>
<keyword evidence="12" id="KW-0067">ATP-binding</keyword>
<dbReference type="CDD" id="cd00130">
    <property type="entry name" value="PAS"/>
    <property type="match status" value="1"/>
</dbReference>
<keyword evidence="4" id="KW-0808">Transferase</keyword>
<organism evidence="12 13">
    <name type="scientific">Hyphococcus lacteus</name>
    <dbReference type="NCBI Taxonomy" id="3143536"/>
    <lineage>
        <taxon>Bacteria</taxon>
        <taxon>Pseudomonadati</taxon>
        <taxon>Pseudomonadota</taxon>
        <taxon>Alphaproteobacteria</taxon>
        <taxon>Parvularculales</taxon>
        <taxon>Parvularculaceae</taxon>
        <taxon>Hyphococcus</taxon>
    </lineage>
</organism>
<proteinExistence type="predicted"/>
<dbReference type="SUPFAM" id="SSF55785">
    <property type="entry name" value="PYP-like sensor domain (PAS domain)"/>
    <property type="match status" value="1"/>
</dbReference>
<dbReference type="InterPro" id="IPR003594">
    <property type="entry name" value="HATPase_dom"/>
</dbReference>
<dbReference type="EC" id="2.7.13.3" evidence="2"/>
<dbReference type="InterPro" id="IPR013767">
    <property type="entry name" value="PAS_fold"/>
</dbReference>
<dbReference type="SMART" id="SM00091">
    <property type="entry name" value="PAS"/>
    <property type="match status" value="1"/>
</dbReference>
<dbReference type="SUPFAM" id="SSF55874">
    <property type="entry name" value="ATPase domain of HSP90 chaperone/DNA topoisomerase II/histidine kinase"/>
    <property type="match status" value="1"/>
</dbReference>
<dbReference type="Gene3D" id="3.30.565.10">
    <property type="entry name" value="Histidine kinase-like ATPase, C-terminal domain"/>
    <property type="match status" value="1"/>
</dbReference>
<dbReference type="InterPro" id="IPR036890">
    <property type="entry name" value="HATPase_C_sf"/>
</dbReference>
<dbReference type="PROSITE" id="PS50113">
    <property type="entry name" value="PAC"/>
    <property type="match status" value="1"/>
</dbReference>
<evidence type="ECO:0000259" key="11">
    <source>
        <dbReference type="PROSITE" id="PS50113"/>
    </source>
</evidence>
<feature type="coiled-coil region" evidence="7">
    <location>
        <begin position="117"/>
        <end position="147"/>
    </location>
</feature>
<evidence type="ECO:0000256" key="7">
    <source>
        <dbReference type="SAM" id="Coils"/>
    </source>
</evidence>
<sequence>MKRENLSVALFENAPEAVAVADVNRQLIAINPAFTKLFGYNNDDLCGQLTEVLYEKAEDYHEAGKERFNALARSKPTPYEVNYRTKAGVVFPGETIGTNITDNDGNTIGFIGFIRDISERKKNLKELEQARREAENANHAKSLFLANMSHEIRTPLNGVLGMATALGGTKLDDTQRQMLGVIAKSGKDLLSLLNDLLDLSKVEAGAIRIEATYFNLADLTFQIEQLHAQRAREKNLNLSVTIDHDAKGCWHADPMRIRQVLHNLMSNAIKFTKQGSVELNVSCNDEMLIFTVKDTGIGIDSADYDLIFELFRQAGDKQYTPASGAGLGLSISRRLARLMGGDITVESVETEGTIFTLAVAAEKMETLTRADETSKIGTHDTPALNRQNVTEKPFKVLVAEDNVTNQMVLEALLKSTNVEYEIVDNGRKCLDRVSEKHFDAVLMDIKMPVMDGVEATLKIRANERRENKQRLPILALTANAMAHQIEKYEAAGMDGCIAKPYRVEDLIATLHCVIEGPRSEATETPNIWHSQRVVG</sequence>
<evidence type="ECO:0000256" key="5">
    <source>
        <dbReference type="ARBA" id="ARBA00022777"/>
    </source>
</evidence>
<feature type="domain" description="PAC" evidence="11">
    <location>
        <begin position="77"/>
        <end position="129"/>
    </location>
</feature>
<dbReference type="InterPro" id="IPR036097">
    <property type="entry name" value="HisK_dim/P_sf"/>
</dbReference>
<dbReference type="InterPro" id="IPR035965">
    <property type="entry name" value="PAS-like_dom_sf"/>
</dbReference>
<dbReference type="SMART" id="SM00388">
    <property type="entry name" value="HisKA"/>
    <property type="match status" value="1"/>
</dbReference>
<evidence type="ECO:0000256" key="3">
    <source>
        <dbReference type="ARBA" id="ARBA00022553"/>
    </source>
</evidence>
<evidence type="ECO:0000256" key="2">
    <source>
        <dbReference type="ARBA" id="ARBA00012438"/>
    </source>
</evidence>
<dbReference type="InterPro" id="IPR001789">
    <property type="entry name" value="Sig_transdc_resp-reg_receiver"/>
</dbReference>
<dbReference type="GO" id="GO:0005524">
    <property type="term" value="F:ATP binding"/>
    <property type="evidence" value="ECO:0007669"/>
    <property type="project" value="UniProtKB-KW"/>
</dbReference>
<dbReference type="Pfam" id="PF02518">
    <property type="entry name" value="HATPase_c"/>
    <property type="match status" value="1"/>
</dbReference>
<name>A0ABV3Z840_9PROT</name>
<feature type="modified residue" description="4-aspartylphosphate" evidence="6">
    <location>
        <position position="444"/>
    </location>
</feature>
<dbReference type="PANTHER" id="PTHR43047">
    <property type="entry name" value="TWO-COMPONENT HISTIDINE PROTEIN KINASE"/>
    <property type="match status" value="1"/>
</dbReference>
<evidence type="ECO:0000259" key="9">
    <source>
        <dbReference type="PROSITE" id="PS50110"/>
    </source>
</evidence>
<dbReference type="SMART" id="SM00387">
    <property type="entry name" value="HATPase_c"/>
    <property type="match status" value="1"/>
</dbReference>
<dbReference type="Pfam" id="PF00072">
    <property type="entry name" value="Response_reg"/>
    <property type="match status" value="1"/>
</dbReference>
<feature type="domain" description="Histidine kinase" evidence="8">
    <location>
        <begin position="147"/>
        <end position="363"/>
    </location>
</feature>
<protein>
    <recommendedName>
        <fullName evidence="2">histidine kinase</fullName>
        <ecNumber evidence="2">2.7.13.3</ecNumber>
    </recommendedName>
</protein>
<dbReference type="InterPro" id="IPR003661">
    <property type="entry name" value="HisK_dim/P_dom"/>
</dbReference>
<evidence type="ECO:0000313" key="13">
    <source>
        <dbReference type="Proteomes" id="UP001560685"/>
    </source>
</evidence>
<dbReference type="Gene3D" id="3.40.50.2300">
    <property type="match status" value="1"/>
</dbReference>
<dbReference type="CDD" id="cd16922">
    <property type="entry name" value="HATPase_EvgS-ArcB-TorS-like"/>
    <property type="match status" value="1"/>
</dbReference>
<dbReference type="InterPro" id="IPR011006">
    <property type="entry name" value="CheY-like_superfamily"/>
</dbReference>
<keyword evidence="7" id="KW-0175">Coiled coil</keyword>
<comment type="caution">
    <text evidence="12">The sequence shown here is derived from an EMBL/GenBank/DDBJ whole genome shotgun (WGS) entry which is preliminary data.</text>
</comment>
<accession>A0ABV3Z840</accession>
<dbReference type="PANTHER" id="PTHR43047:SF72">
    <property type="entry name" value="OSMOSENSING HISTIDINE PROTEIN KINASE SLN1"/>
    <property type="match status" value="1"/>
</dbReference>
<dbReference type="SMART" id="SM00086">
    <property type="entry name" value="PAC"/>
    <property type="match status" value="1"/>
</dbReference>
<dbReference type="Gene3D" id="3.30.450.20">
    <property type="entry name" value="PAS domain"/>
    <property type="match status" value="1"/>
</dbReference>
<keyword evidence="3 6" id="KW-0597">Phosphoprotein</keyword>
<dbReference type="Pfam" id="PF00989">
    <property type="entry name" value="PAS"/>
    <property type="match status" value="1"/>
</dbReference>
<evidence type="ECO:0000256" key="4">
    <source>
        <dbReference type="ARBA" id="ARBA00022679"/>
    </source>
</evidence>
<dbReference type="Pfam" id="PF00512">
    <property type="entry name" value="HisKA"/>
    <property type="match status" value="1"/>
</dbReference>
<keyword evidence="12" id="KW-0547">Nucleotide-binding</keyword>
<dbReference type="PROSITE" id="PS50112">
    <property type="entry name" value="PAS"/>
    <property type="match status" value="1"/>
</dbReference>
<dbReference type="RefSeq" id="WP_369314687.1">
    <property type="nucleotide sequence ID" value="NZ_JBEHZE010000002.1"/>
</dbReference>
<keyword evidence="5" id="KW-0418">Kinase</keyword>
<dbReference type="SUPFAM" id="SSF52172">
    <property type="entry name" value="CheY-like"/>
    <property type="match status" value="1"/>
</dbReference>
<dbReference type="PROSITE" id="PS50110">
    <property type="entry name" value="RESPONSE_REGULATORY"/>
    <property type="match status" value="1"/>
</dbReference>
<evidence type="ECO:0000256" key="6">
    <source>
        <dbReference type="PROSITE-ProRule" id="PRU00169"/>
    </source>
</evidence>
<feature type="domain" description="Response regulatory" evidence="9">
    <location>
        <begin position="395"/>
        <end position="514"/>
    </location>
</feature>
<dbReference type="NCBIfam" id="TIGR00229">
    <property type="entry name" value="sensory_box"/>
    <property type="match status" value="1"/>
</dbReference>
<dbReference type="EMBL" id="JBEHZE010000002">
    <property type="protein sequence ID" value="MEX6634643.1"/>
    <property type="molecule type" value="Genomic_DNA"/>
</dbReference>
<evidence type="ECO:0000259" key="8">
    <source>
        <dbReference type="PROSITE" id="PS50109"/>
    </source>
</evidence>
<comment type="catalytic activity">
    <reaction evidence="1">
        <text>ATP + protein L-histidine = ADP + protein N-phospho-L-histidine.</text>
        <dbReference type="EC" id="2.7.13.3"/>
    </reaction>
</comment>
<evidence type="ECO:0000259" key="10">
    <source>
        <dbReference type="PROSITE" id="PS50112"/>
    </source>
</evidence>
<keyword evidence="13" id="KW-1185">Reference proteome</keyword>
<dbReference type="SUPFAM" id="SSF47384">
    <property type="entry name" value="Homodimeric domain of signal transducing histidine kinase"/>
    <property type="match status" value="1"/>
</dbReference>
<evidence type="ECO:0000313" key="12">
    <source>
        <dbReference type="EMBL" id="MEX6634643.1"/>
    </source>
</evidence>
<dbReference type="PRINTS" id="PR00344">
    <property type="entry name" value="BCTRLSENSOR"/>
</dbReference>
<dbReference type="CDD" id="cd00082">
    <property type="entry name" value="HisKA"/>
    <property type="match status" value="1"/>
</dbReference>
<dbReference type="InterPro" id="IPR004358">
    <property type="entry name" value="Sig_transdc_His_kin-like_C"/>
</dbReference>
<dbReference type="InterPro" id="IPR000014">
    <property type="entry name" value="PAS"/>
</dbReference>
<dbReference type="InterPro" id="IPR000700">
    <property type="entry name" value="PAS-assoc_C"/>
</dbReference>